<keyword evidence="2" id="KW-0812">Transmembrane</keyword>
<feature type="region of interest" description="Disordered" evidence="1">
    <location>
        <begin position="1"/>
        <end position="48"/>
    </location>
</feature>
<sequence>MKKSPPNMSDEELDRLFREAAAQYEPPPEPDAWDRFAQRLDKPPGKENKNRFLKYGWIALLLLLSVAVLLWQMPGRQQENKVAAGPDLHSAAGSSGEAGASATTGGLHQPNADGQQTNAGEQQTGAGGQQTGTGRQQPDAGGQERIAEDAPGDVAGEAAGKPAREASGLSGRTGLPGSGGSDNAAAGVSGAPLPRSGRANHTASQVAAQRTPDNAVSPAADQGVEGHAALPAAGKNTVPAAAQAAGDAERGLTGDTETPGQRKSLPDALSEDSGAVHGNARKKAAGYKAPRWQIGLTAGPDMGFIHGKSGHAPGVNAGLTLQYRFSRRWSVETGLLAATKIYSSRPEDYHPPTLPGYPLSSVDANCTVLDLPLNIQYDFLQKSNSRLYASAGLSSFWMKKEDYTYNYKTDGITRSREWSIYNQNRHLFSIVNLSMGYEYRWKRLSLQAAPYVKIPMGGIGYGKVRLTGTGILVSLKYGF</sequence>
<feature type="compositionally biased region" description="Low complexity" evidence="1">
    <location>
        <begin position="90"/>
        <end position="106"/>
    </location>
</feature>
<dbReference type="RefSeq" id="WP_344977926.1">
    <property type="nucleotide sequence ID" value="NZ_BAABFN010000002.1"/>
</dbReference>
<feature type="region of interest" description="Disordered" evidence="1">
    <location>
        <begin position="236"/>
        <end position="284"/>
    </location>
</feature>
<feature type="transmembrane region" description="Helical" evidence="2">
    <location>
        <begin position="52"/>
        <end position="71"/>
    </location>
</feature>
<keyword evidence="2" id="KW-0472">Membrane</keyword>
<organism evidence="4 5">
    <name type="scientific">Compostibacter hankyongensis</name>
    <dbReference type="NCBI Taxonomy" id="1007089"/>
    <lineage>
        <taxon>Bacteria</taxon>
        <taxon>Pseudomonadati</taxon>
        <taxon>Bacteroidota</taxon>
        <taxon>Chitinophagia</taxon>
        <taxon>Chitinophagales</taxon>
        <taxon>Chitinophagaceae</taxon>
        <taxon>Compostibacter</taxon>
    </lineage>
</organism>
<dbReference type="Proteomes" id="UP001501207">
    <property type="component" value="Unassembled WGS sequence"/>
</dbReference>
<protein>
    <recommendedName>
        <fullName evidence="3">Outer membrane protein beta-barrel domain-containing protein</fullName>
    </recommendedName>
</protein>
<evidence type="ECO:0000313" key="4">
    <source>
        <dbReference type="EMBL" id="GAA4308255.1"/>
    </source>
</evidence>
<dbReference type="InterPro" id="IPR011250">
    <property type="entry name" value="OMP/PagP_B-barrel"/>
</dbReference>
<dbReference type="EMBL" id="BAABFN010000002">
    <property type="protein sequence ID" value="GAA4308255.1"/>
    <property type="molecule type" value="Genomic_DNA"/>
</dbReference>
<dbReference type="SUPFAM" id="SSF56925">
    <property type="entry name" value="OMPA-like"/>
    <property type="match status" value="1"/>
</dbReference>
<feature type="compositionally biased region" description="Polar residues" evidence="1">
    <location>
        <begin position="199"/>
        <end position="214"/>
    </location>
</feature>
<name>A0ABP8FP98_9BACT</name>
<evidence type="ECO:0000313" key="5">
    <source>
        <dbReference type="Proteomes" id="UP001501207"/>
    </source>
</evidence>
<keyword evidence="5" id="KW-1185">Reference proteome</keyword>
<keyword evidence="2" id="KW-1133">Transmembrane helix</keyword>
<evidence type="ECO:0000256" key="2">
    <source>
        <dbReference type="SAM" id="Phobius"/>
    </source>
</evidence>
<feature type="domain" description="Outer membrane protein beta-barrel" evidence="3">
    <location>
        <begin position="291"/>
        <end position="447"/>
    </location>
</feature>
<feature type="compositionally biased region" description="Basic and acidic residues" evidence="1">
    <location>
        <begin position="32"/>
        <end position="48"/>
    </location>
</feature>
<proteinExistence type="predicted"/>
<comment type="caution">
    <text evidence="4">The sequence shown here is derived from an EMBL/GenBank/DDBJ whole genome shotgun (WGS) entry which is preliminary data.</text>
</comment>
<accession>A0ABP8FP98</accession>
<dbReference type="InterPro" id="IPR025665">
    <property type="entry name" value="Beta-barrel_OMP_2"/>
</dbReference>
<evidence type="ECO:0000256" key="1">
    <source>
        <dbReference type="SAM" id="MobiDB-lite"/>
    </source>
</evidence>
<reference evidence="5" key="1">
    <citation type="journal article" date="2019" name="Int. J. Syst. Evol. Microbiol.">
        <title>The Global Catalogue of Microorganisms (GCM) 10K type strain sequencing project: providing services to taxonomists for standard genome sequencing and annotation.</title>
        <authorList>
            <consortium name="The Broad Institute Genomics Platform"/>
            <consortium name="The Broad Institute Genome Sequencing Center for Infectious Disease"/>
            <person name="Wu L."/>
            <person name="Ma J."/>
        </authorList>
    </citation>
    <scope>NUCLEOTIDE SEQUENCE [LARGE SCALE GENOMIC DNA]</scope>
    <source>
        <strain evidence="5">JCM 17664</strain>
    </source>
</reference>
<evidence type="ECO:0000259" key="3">
    <source>
        <dbReference type="Pfam" id="PF13568"/>
    </source>
</evidence>
<gene>
    <name evidence="4" type="ORF">GCM10023143_15450</name>
</gene>
<feature type="region of interest" description="Disordered" evidence="1">
    <location>
        <begin position="81"/>
        <end position="223"/>
    </location>
</feature>
<dbReference type="Pfam" id="PF13568">
    <property type="entry name" value="OMP_b-brl_2"/>
    <property type="match status" value="1"/>
</dbReference>
<feature type="compositionally biased region" description="Low complexity" evidence="1">
    <location>
        <begin position="114"/>
        <end position="124"/>
    </location>
</feature>
<dbReference type="Gene3D" id="2.40.160.20">
    <property type="match status" value="1"/>
</dbReference>